<evidence type="ECO:0000256" key="2">
    <source>
        <dbReference type="ARBA" id="ARBA00022692"/>
    </source>
</evidence>
<organism evidence="9 10">
    <name type="scientific">Brachionus calyciflorus</name>
    <dbReference type="NCBI Taxonomy" id="104777"/>
    <lineage>
        <taxon>Eukaryota</taxon>
        <taxon>Metazoa</taxon>
        <taxon>Spiralia</taxon>
        <taxon>Gnathifera</taxon>
        <taxon>Rotifera</taxon>
        <taxon>Eurotatoria</taxon>
        <taxon>Monogononta</taxon>
        <taxon>Pseudotrocha</taxon>
        <taxon>Ploima</taxon>
        <taxon>Brachionidae</taxon>
        <taxon>Brachionus</taxon>
    </lineage>
</organism>
<dbReference type="EMBL" id="CAJNOC010001766">
    <property type="protein sequence ID" value="CAF0889365.1"/>
    <property type="molecule type" value="Genomic_DNA"/>
</dbReference>
<accession>A0A813YVH6</accession>
<feature type="region of interest" description="Disordered" evidence="5">
    <location>
        <begin position="1"/>
        <end position="35"/>
    </location>
</feature>
<feature type="domain" description="E3 ubiquitin-protein ligase DCST1-like C-terminal" evidence="8">
    <location>
        <begin position="864"/>
        <end position="909"/>
    </location>
</feature>
<reference evidence="9" key="1">
    <citation type="submission" date="2021-02" db="EMBL/GenBank/DDBJ databases">
        <authorList>
            <person name="Nowell W R."/>
        </authorList>
    </citation>
    <scope>NUCLEOTIDE SEQUENCE</scope>
    <source>
        <strain evidence="9">Ploen Becks lab</strain>
    </source>
</reference>
<feature type="transmembrane region" description="Helical" evidence="6">
    <location>
        <begin position="802"/>
        <end position="829"/>
    </location>
</feature>
<keyword evidence="10" id="KW-1185">Reference proteome</keyword>
<evidence type="ECO:0000256" key="6">
    <source>
        <dbReference type="SAM" id="Phobius"/>
    </source>
</evidence>
<dbReference type="Pfam" id="PF26037">
    <property type="entry name" value="zf-RING_DCST1_C"/>
    <property type="match status" value="1"/>
</dbReference>
<dbReference type="PANTHER" id="PTHR21041">
    <property type="entry name" value="DENDRITIC CELL-SPECIFIC TRANSMEMBRANE PROTEIN"/>
    <property type="match status" value="1"/>
</dbReference>
<evidence type="ECO:0000256" key="1">
    <source>
        <dbReference type="ARBA" id="ARBA00004141"/>
    </source>
</evidence>
<dbReference type="InterPro" id="IPR051856">
    <property type="entry name" value="CSR-E3_Ligase_Protein"/>
</dbReference>
<feature type="compositionally biased region" description="Acidic residues" evidence="5">
    <location>
        <begin position="15"/>
        <end position="35"/>
    </location>
</feature>
<feature type="transmembrane region" description="Helical" evidence="6">
    <location>
        <begin position="243"/>
        <end position="260"/>
    </location>
</feature>
<proteinExistence type="predicted"/>
<feature type="transmembrane region" description="Helical" evidence="6">
    <location>
        <begin position="738"/>
        <end position="756"/>
    </location>
</feature>
<evidence type="ECO:0000256" key="3">
    <source>
        <dbReference type="ARBA" id="ARBA00022989"/>
    </source>
</evidence>
<dbReference type="PANTHER" id="PTHR21041:SF9">
    <property type="entry name" value="DENDRITIC CELL-SPECIFIC TRANSMEMBRANE PROTEIN-LIKE DOMAIN-CONTAINING PROTEIN"/>
    <property type="match status" value="1"/>
</dbReference>
<dbReference type="InterPro" id="IPR012858">
    <property type="entry name" value="DC_STAMP-like"/>
</dbReference>
<evidence type="ECO:0000259" key="7">
    <source>
        <dbReference type="Pfam" id="PF07782"/>
    </source>
</evidence>
<evidence type="ECO:0000259" key="8">
    <source>
        <dbReference type="Pfam" id="PF26037"/>
    </source>
</evidence>
<comment type="caution">
    <text evidence="9">The sequence shown here is derived from an EMBL/GenBank/DDBJ whole genome shotgun (WGS) entry which is preliminary data.</text>
</comment>
<keyword evidence="3 6" id="KW-1133">Transmembrane helix</keyword>
<name>A0A813YVH6_9BILA</name>
<sequence length="1057" mass="124218">MPKKNRKSSNISLEESSDYDFEDDVDVGSETDSDSPENLIIKIKEFDYNELEENICSIGEKMASLIVGKVLIQFLTLNLYVSIKNLKRQFIMDEIQIALSEEARFDEIIKNIHKIEEIVRNAMITEQYLAKIYSQCYEIFGEECAELEIDVLNITETRFFKIFSEPKIINFRLKIGTYSKKLNSKSKKSDSGGQWRFFGKFPLFKIFFPALVYKQDLEKKYSSKFLNDLVTDGTIWNKTIKSIIGLLGSTLITFLIYLYLKFIVQANALKASYFVIITFLVLSVGLVFDNPKFRCIVLLIIPMMASSRGRAIILMNCYTLTSVFVVPNILNNIELLEETYNCNKRLVKEKTKYLARNHDVYYEFKDKVRQMEEIRDDMRRSMATTKKVLQKNLEYVNKSYQALKQIEGININLFGNISTNCTYLIESAFERTTLGKYYKNHCVDVNKNAPFSFLWKYISPSQLSCIPYNKIVCPSFSNFKAGFKQAGTYFKGMFREIKNNTIGAMRRETDKRVKELQDEFEFELIEEDPNHVEEEKMKDKIFKIAQVYKERFDKMSPYLLKLNFAFPVSLVIVVLSARSFHKKYLKRDKFQNYMIGIKFYELDFKRKLKNLPTILPLNDLMNTKFSEIFSISLTKEERHYTIKSITTLSLLLLPVYIFRLTEDTVIGVNQYVANFAHVEIQYAEGETMEYNAKSQGLLTNVFGLIFGFFKDSDNPEFDFENSKCLPSSSPTNLETRKIINISIIVLYVLAVFQSYIKRLRCFFCDCIYGEREQQRTLWLYNRLLNIYSRMGLIERRKTKQSFFVITMKFFLLNILDFLFMVIMILSFYYCFGLVERVRLQSLIQKYKLKFLPLYLRFFPSINKNCITCLIQVEDLDKDLFTKCDNSNCRGYYCIDCFITLDNVCKLCRSTINSNAVITDEVIEKDSSDDEDDELNDVLVDESPNYFEAKKEERLQLAKDQVKSDVLDLEKEQVIQIIDNCFRFYYEDFKILMENELFKQVIEKSDKLKGIFKRQYHTFQDLAIDVIKNFVINLSANDCFRKKELKDINFFLSSSEEI</sequence>
<keyword evidence="4 6" id="KW-0472">Membrane</keyword>
<dbReference type="AlphaFoldDB" id="A0A813YVH6"/>
<dbReference type="GO" id="GO:0016020">
    <property type="term" value="C:membrane"/>
    <property type="evidence" value="ECO:0007669"/>
    <property type="project" value="UniProtKB-SubCell"/>
</dbReference>
<feature type="domain" description="Dendritic cell-specific transmembrane protein-like" evidence="7">
    <location>
        <begin position="590"/>
        <end position="780"/>
    </location>
</feature>
<dbReference type="Proteomes" id="UP000663879">
    <property type="component" value="Unassembled WGS sequence"/>
</dbReference>
<evidence type="ECO:0000256" key="4">
    <source>
        <dbReference type="ARBA" id="ARBA00023136"/>
    </source>
</evidence>
<gene>
    <name evidence="9" type="ORF">OXX778_LOCUS10827</name>
</gene>
<protein>
    <recommendedName>
        <fullName evidence="11">Dendritic cell-specific transmembrane protein-like domain-containing protein</fullName>
    </recommendedName>
</protein>
<dbReference type="InterPro" id="IPR058842">
    <property type="entry name" value="DCST1_C"/>
</dbReference>
<evidence type="ECO:0000256" key="5">
    <source>
        <dbReference type="SAM" id="MobiDB-lite"/>
    </source>
</evidence>
<keyword evidence="2 6" id="KW-0812">Transmembrane</keyword>
<feature type="transmembrane region" description="Helical" evidence="6">
    <location>
        <begin position="558"/>
        <end position="577"/>
    </location>
</feature>
<feature type="transmembrane region" description="Helical" evidence="6">
    <location>
        <begin position="272"/>
        <end position="290"/>
    </location>
</feature>
<comment type="subcellular location">
    <subcellularLocation>
        <location evidence="1">Membrane</location>
        <topology evidence="1">Multi-pass membrane protein</topology>
    </subcellularLocation>
</comment>
<evidence type="ECO:0008006" key="11">
    <source>
        <dbReference type="Google" id="ProtNLM"/>
    </source>
</evidence>
<evidence type="ECO:0000313" key="9">
    <source>
        <dbReference type="EMBL" id="CAF0889365.1"/>
    </source>
</evidence>
<dbReference type="OrthoDB" id="6598372at2759"/>
<evidence type="ECO:0000313" key="10">
    <source>
        <dbReference type="Proteomes" id="UP000663879"/>
    </source>
</evidence>
<dbReference type="Pfam" id="PF07782">
    <property type="entry name" value="DC_STAMP"/>
    <property type="match status" value="1"/>
</dbReference>